<keyword evidence="3 5" id="KW-0620">Polyamine biosynthesis</keyword>
<evidence type="ECO:0000256" key="2">
    <source>
        <dbReference type="ARBA" id="ARBA00022679"/>
    </source>
</evidence>
<sequence>MAERWTVEEIAPGERHCHRVTDEVVVLDSEFQRIEVLETQAYGRGLFLDGRIQHVAADEYIYSESMVHPAMQLLDGRAARVLCVGAGPGGIVRELLNYPGVGEVVQVEIDTTVVDIAREHLPDVGTEFRSDPRYRLVVADALDYLAGGGEPFDLIVNDLSEPLPGSPASRLFAAEAIRLVRSRLSGRGLYVSWCGSVGPVSAEFAARIFQVIEQVFGQAHGYLSYPQSYGTVWLTGIGAVGSVDPLALSPAELDQRLARTCPAPTRLYDGQTHHHMFLLPKNVRTALRAPVADSAAPIELLVERL</sequence>
<dbReference type="EMBL" id="JACHMH010000001">
    <property type="protein sequence ID" value="MBB4674860.1"/>
    <property type="molecule type" value="Genomic_DNA"/>
</dbReference>
<evidence type="ECO:0000256" key="5">
    <source>
        <dbReference type="HAMAP-Rule" id="MF_00198"/>
    </source>
</evidence>
<dbReference type="PANTHER" id="PTHR43317:SF1">
    <property type="entry name" value="THERMOSPERMINE SYNTHASE ACAULIS5"/>
    <property type="match status" value="1"/>
</dbReference>
<dbReference type="SUPFAM" id="SSF53335">
    <property type="entry name" value="S-adenosyl-L-methionine-dependent methyltransferases"/>
    <property type="match status" value="1"/>
</dbReference>
<keyword evidence="2 5" id="KW-0808">Transferase</keyword>
<comment type="function">
    <text evidence="5">Catalyzes the irreversible transfer of a propylamine group from the amino donor S-adenosylmethioninamine (decarboxy-AdoMet) to putrescine (1,4-diaminobutane) to yield spermidine.</text>
</comment>
<dbReference type="InterPro" id="IPR030374">
    <property type="entry name" value="PABS"/>
</dbReference>
<evidence type="ECO:0000259" key="7">
    <source>
        <dbReference type="PROSITE" id="PS51006"/>
    </source>
</evidence>
<keyword evidence="5" id="KW-0745">Spermidine biosynthesis</keyword>
<comment type="catalytic activity">
    <reaction evidence="4">
        <text>S-adenosyl 3-(methylsulfanyl)propylamine + spermidine = thermospermine + S-methyl-5'-thioadenosine + H(+)</text>
        <dbReference type="Rhea" id="RHEA:30515"/>
        <dbReference type="ChEBI" id="CHEBI:15378"/>
        <dbReference type="ChEBI" id="CHEBI:17509"/>
        <dbReference type="ChEBI" id="CHEBI:57443"/>
        <dbReference type="ChEBI" id="CHEBI:57834"/>
        <dbReference type="ChEBI" id="CHEBI:59903"/>
        <dbReference type="EC" id="2.5.1.79"/>
    </reaction>
</comment>
<feature type="binding site" evidence="5">
    <location>
        <position position="32"/>
    </location>
    <ligand>
        <name>S-methyl-5'-thioadenosine</name>
        <dbReference type="ChEBI" id="CHEBI:17509"/>
    </ligand>
</feature>
<comment type="similarity">
    <text evidence="1 5">Belongs to the spermidine/spermine synthase family.</text>
</comment>
<dbReference type="GO" id="GO:0010487">
    <property type="term" value="F:thermospermine synthase activity"/>
    <property type="evidence" value="ECO:0007669"/>
    <property type="project" value="UniProtKB-EC"/>
</dbReference>
<evidence type="ECO:0000313" key="8">
    <source>
        <dbReference type="EMBL" id="MBB4674860.1"/>
    </source>
</evidence>
<feature type="binding site" evidence="5">
    <location>
        <begin position="140"/>
        <end position="141"/>
    </location>
    <ligand>
        <name>S-methyl-5'-thioadenosine</name>
        <dbReference type="ChEBI" id="CHEBI:17509"/>
    </ligand>
</feature>
<dbReference type="UniPathway" id="UPA00248">
    <property type="reaction ID" value="UER00314"/>
</dbReference>
<protein>
    <recommendedName>
        <fullName evidence="5">Polyamine aminopropyltransferase</fullName>
    </recommendedName>
    <alternativeName>
        <fullName evidence="5">Putrescine aminopropyltransferase</fullName>
        <shortName evidence="5">PAPT</shortName>
    </alternativeName>
    <alternativeName>
        <fullName evidence="5">Spermidine synthase</fullName>
        <shortName evidence="5">SPDS</shortName>
        <shortName evidence="5">SPDSY</shortName>
        <ecNumber evidence="5">2.5.1.16</ecNumber>
    </alternativeName>
</protein>
<dbReference type="Gene3D" id="3.40.50.150">
    <property type="entry name" value="Vaccinia Virus protein VP39"/>
    <property type="match status" value="1"/>
</dbReference>
<dbReference type="PROSITE" id="PS51006">
    <property type="entry name" value="PABS_2"/>
    <property type="match status" value="1"/>
</dbReference>
<comment type="caution">
    <text evidence="5">Lacks conserved residue(s) required for the propagation of feature annotation.</text>
</comment>
<dbReference type="Proteomes" id="UP000533598">
    <property type="component" value="Unassembled WGS sequence"/>
</dbReference>
<dbReference type="InterPro" id="IPR029063">
    <property type="entry name" value="SAM-dependent_MTases_sf"/>
</dbReference>
<accession>A0A7W7C5E4</accession>
<dbReference type="InterPro" id="IPR035246">
    <property type="entry name" value="Spermidine_synt_N"/>
</dbReference>
<feature type="binding site" evidence="5">
    <location>
        <position position="108"/>
    </location>
    <ligand>
        <name>S-methyl-5'-thioadenosine</name>
        <dbReference type="ChEBI" id="CHEBI:17509"/>
    </ligand>
</feature>
<dbReference type="GO" id="GO:0004766">
    <property type="term" value="F:spermidine synthase activity"/>
    <property type="evidence" value="ECO:0007669"/>
    <property type="project" value="UniProtKB-UniRule"/>
</dbReference>
<feature type="active site" description="Proton acceptor" evidence="5 6">
    <location>
        <position position="158"/>
    </location>
</feature>
<evidence type="ECO:0000256" key="1">
    <source>
        <dbReference type="ARBA" id="ARBA00007867"/>
    </source>
</evidence>
<proteinExistence type="inferred from homology"/>
<dbReference type="CDD" id="cd02440">
    <property type="entry name" value="AdoMet_MTases"/>
    <property type="match status" value="1"/>
</dbReference>
<feature type="binding site" evidence="5">
    <location>
        <position position="167"/>
    </location>
    <ligand>
        <name>S-methyl-5'-thioadenosine</name>
        <dbReference type="ChEBI" id="CHEBI:17509"/>
    </ligand>
</feature>
<comment type="subunit">
    <text evidence="5">Homodimer or homotetramer.</text>
</comment>
<dbReference type="GO" id="GO:0008295">
    <property type="term" value="P:spermidine biosynthetic process"/>
    <property type="evidence" value="ECO:0007669"/>
    <property type="project" value="UniProtKB-UniRule"/>
</dbReference>
<comment type="caution">
    <text evidence="8">The sequence shown here is derived from an EMBL/GenBank/DDBJ whole genome shotgun (WGS) entry which is preliminary data.</text>
</comment>
<organism evidence="8 9">
    <name type="scientific">Crossiella cryophila</name>
    <dbReference type="NCBI Taxonomy" id="43355"/>
    <lineage>
        <taxon>Bacteria</taxon>
        <taxon>Bacillati</taxon>
        <taxon>Actinomycetota</taxon>
        <taxon>Actinomycetes</taxon>
        <taxon>Pseudonocardiales</taxon>
        <taxon>Pseudonocardiaceae</taxon>
        <taxon>Crossiella</taxon>
    </lineage>
</organism>
<gene>
    <name evidence="5" type="primary">speE</name>
    <name evidence="8" type="ORF">HNR67_000978</name>
</gene>
<reference evidence="8 9" key="1">
    <citation type="submission" date="2020-08" db="EMBL/GenBank/DDBJ databases">
        <title>Sequencing the genomes of 1000 actinobacteria strains.</title>
        <authorList>
            <person name="Klenk H.-P."/>
        </authorList>
    </citation>
    <scope>NUCLEOTIDE SEQUENCE [LARGE SCALE GENOMIC DNA]</scope>
    <source>
        <strain evidence="8 9">DSM 44230</strain>
    </source>
</reference>
<feature type="domain" description="PABS" evidence="7">
    <location>
        <begin position="3"/>
        <end position="242"/>
    </location>
</feature>
<comment type="catalytic activity">
    <reaction evidence="5">
        <text>S-adenosyl 3-(methylsulfanyl)propylamine + putrescine = S-methyl-5'-thioadenosine + spermidine + H(+)</text>
        <dbReference type="Rhea" id="RHEA:12721"/>
        <dbReference type="ChEBI" id="CHEBI:15378"/>
        <dbReference type="ChEBI" id="CHEBI:17509"/>
        <dbReference type="ChEBI" id="CHEBI:57443"/>
        <dbReference type="ChEBI" id="CHEBI:57834"/>
        <dbReference type="ChEBI" id="CHEBI:326268"/>
        <dbReference type="EC" id="2.5.1.16"/>
    </reaction>
</comment>
<dbReference type="InterPro" id="IPR037163">
    <property type="entry name" value="Spermidine_synt_N_sf"/>
</dbReference>
<name>A0A7W7C5E4_9PSEU</name>
<dbReference type="HAMAP" id="MF_00198">
    <property type="entry name" value="Spermidine_synth"/>
    <property type="match status" value="1"/>
</dbReference>
<dbReference type="EC" id="2.5.1.16" evidence="5"/>
<evidence type="ECO:0000256" key="4">
    <source>
        <dbReference type="ARBA" id="ARBA00048874"/>
    </source>
</evidence>
<dbReference type="PANTHER" id="PTHR43317">
    <property type="entry name" value="THERMOSPERMINE SYNTHASE ACAULIS5"/>
    <property type="match status" value="1"/>
</dbReference>
<evidence type="ECO:0000313" key="9">
    <source>
        <dbReference type="Proteomes" id="UP000533598"/>
    </source>
</evidence>
<dbReference type="Pfam" id="PF01564">
    <property type="entry name" value="Spermine_synth"/>
    <property type="match status" value="1"/>
</dbReference>
<keyword evidence="9" id="KW-1185">Reference proteome</keyword>
<evidence type="ECO:0000256" key="3">
    <source>
        <dbReference type="ARBA" id="ARBA00023115"/>
    </source>
</evidence>
<dbReference type="AlphaFoldDB" id="A0A7W7C5E4"/>
<dbReference type="InterPro" id="IPR001045">
    <property type="entry name" value="Spermi_synthase"/>
</dbReference>
<dbReference type="Gene3D" id="2.30.140.10">
    <property type="entry name" value="Spermidine synthase, tetramerisation domain"/>
    <property type="match status" value="1"/>
</dbReference>
<dbReference type="Pfam" id="PF17284">
    <property type="entry name" value="Spermine_synt_N"/>
    <property type="match status" value="1"/>
</dbReference>
<evidence type="ECO:0000256" key="6">
    <source>
        <dbReference type="PROSITE-ProRule" id="PRU00354"/>
    </source>
</evidence>
<dbReference type="RefSeq" id="WP_185000928.1">
    <property type="nucleotide sequence ID" value="NZ_BAAAUI010000018.1"/>
</dbReference>
<comment type="pathway">
    <text evidence="5">Amine and polyamine biosynthesis; spermidine biosynthesis; spermidine from putrescine: step 1/1.</text>
</comment>